<feature type="region of interest" description="Disordered" evidence="7">
    <location>
        <begin position="183"/>
        <end position="206"/>
    </location>
</feature>
<protein>
    <recommendedName>
        <fullName evidence="6">HVA22-like protein</fullName>
    </recommendedName>
</protein>
<name>F2DB90_HORVV</name>
<evidence type="ECO:0000256" key="3">
    <source>
        <dbReference type="ARBA" id="ARBA00022692"/>
    </source>
</evidence>
<dbReference type="GO" id="GO:0016020">
    <property type="term" value="C:membrane"/>
    <property type="evidence" value="ECO:0007669"/>
    <property type="project" value="UniProtKB-SubCell"/>
</dbReference>
<keyword evidence="3 6" id="KW-0812">Transmembrane</keyword>
<accession>F2DB90</accession>
<feature type="transmembrane region" description="Helical" evidence="6">
    <location>
        <begin position="63"/>
        <end position="82"/>
    </location>
</feature>
<proteinExistence type="evidence at transcript level"/>
<evidence type="ECO:0000256" key="7">
    <source>
        <dbReference type="SAM" id="MobiDB-lite"/>
    </source>
</evidence>
<dbReference type="EMBL" id="AK361154">
    <property type="protein sequence ID" value="BAJ92361.1"/>
    <property type="molecule type" value="mRNA"/>
</dbReference>
<evidence type="ECO:0000256" key="5">
    <source>
        <dbReference type="ARBA" id="ARBA00023136"/>
    </source>
</evidence>
<feature type="compositionally biased region" description="Polar residues" evidence="7">
    <location>
        <begin position="184"/>
        <end position="206"/>
    </location>
</feature>
<feature type="transmembrane region" description="Helical" evidence="6">
    <location>
        <begin position="117"/>
        <end position="133"/>
    </location>
</feature>
<reference evidence="8" key="1">
    <citation type="journal article" date="2011" name="Plant Physiol.">
        <title>Comprehensive sequence analysis of 24,783 barley full-length cDNAs derived from 12 clone libraries.</title>
        <authorList>
            <person name="Matsumoto T."/>
            <person name="Tanaka T."/>
            <person name="Sakai H."/>
            <person name="Amano N."/>
            <person name="Kanamori H."/>
            <person name="Kurita K."/>
            <person name="Kikuta A."/>
            <person name="Kamiya K."/>
            <person name="Yamamoto M."/>
            <person name="Ikawa H."/>
            <person name="Fujii N."/>
            <person name="Hori K."/>
            <person name="Itoh T."/>
            <person name="Sato K."/>
        </authorList>
    </citation>
    <scope>NUCLEOTIDE SEQUENCE</scope>
    <source>
        <tissue evidence="8">Shoot</tissue>
    </source>
</reference>
<evidence type="ECO:0000256" key="4">
    <source>
        <dbReference type="ARBA" id="ARBA00022989"/>
    </source>
</evidence>
<evidence type="ECO:0000256" key="1">
    <source>
        <dbReference type="ARBA" id="ARBA00004141"/>
    </source>
</evidence>
<comment type="similarity">
    <text evidence="2 6">Belongs to the DP1 family.</text>
</comment>
<organism evidence="8">
    <name type="scientific">Hordeum vulgare subsp. vulgare</name>
    <name type="common">Domesticated barley</name>
    <dbReference type="NCBI Taxonomy" id="112509"/>
    <lineage>
        <taxon>Eukaryota</taxon>
        <taxon>Viridiplantae</taxon>
        <taxon>Streptophyta</taxon>
        <taxon>Embryophyta</taxon>
        <taxon>Tracheophyta</taxon>
        <taxon>Spermatophyta</taxon>
        <taxon>Magnoliopsida</taxon>
        <taxon>Liliopsida</taxon>
        <taxon>Poales</taxon>
        <taxon>Poaceae</taxon>
        <taxon>BOP clade</taxon>
        <taxon>Pooideae</taxon>
        <taxon>Triticodae</taxon>
        <taxon>Triticeae</taxon>
        <taxon>Hordeinae</taxon>
        <taxon>Hordeum</taxon>
    </lineage>
</organism>
<sequence>MSAQPQTADVKARANQTANQVKSHPIVQQGVSTANQYAARLDKHLGKYPILNRVEAQTRVPKVYGVLGLGGAFVFLIFFNLFGLASPLSNLIGWAIPAYLSIQALESSTKDDDKQWLTYWVVFGLFNFVESAALRPILYYFPFYFVTKTTFILWLMSPSFRGAEVLYHNVVRKAFLSLNHKKNSTQGFSSSSATPGYTTTTSSYAQ</sequence>
<dbReference type="PANTHER" id="PTHR12300:SF161">
    <property type="entry name" value="RECEPTOR EXPRESSION-ENHANCING PROTEIN"/>
    <property type="match status" value="1"/>
</dbReference>
<dbReference type="AlphaFoldDB" id="F2DB90"/>
<evidence type="ECO:0000313" key="8">
    <source>
        <dbReference type="EMBL" id="BAJ92361.1"/>
    </source>
</evidence>
<keyword evidence="5 6" id="KW-0472">Membrane</keyword>
<dbReference type="InterPro" id="IPR004345">
    <property type="entry name" value="TB2_DP1_HVA22"/>
</dbReference>
<evidence type="ECO:0000256" key="6">
    <source>
        <dbReference type="RuleBase" id="RU362006"/>
    </source>
</evidence>
<dbReference type="Pfam" id="PF03134">
    <property type="entry name" value="TB2_DP1_HVA22"/>
    <property type="match status" value="1"/>
</dbReference>
<comment type="subcellular location">
    <subcellularLocation>
        <location evidence="1 6">Membrane</location>
        <topology evidence="1 6">Multi-pass membrane protein</topology>
    </subcellularLocation>
</comment>
<evidence type="ECO:0000256" key="2">
    <source>
        <dbReference type="ARBA" id="ARBA00008573"/>
    </source>
</evidence>
<keyword evidence="4 6" id="KW-1133">Transmembrane helix</keyword>
<dbReference type="PANTHER" id="PTHR12300">
    <property type="entry name" value="HVA22-LIKE PROTEINS"/>
    <property type="match status" value="1"/>
</dbReference>
<feature type="region of interest" description="Disordered" evidence="7">
    <location>
        <begin position="1"/>
        <end position="22"/>
    </location>
</feature>